<gene>
    <name evidence="1" type="ORF">IPP58_16045</name>
</gene>
<dbReference type="InterPro" id="IPR012334">
    <property type="entry name" value="Pectin_lyas_fold"/>
</dbReference>
<dbReference type="Gene3D" id="2.160.20.10">
    <property type="entry name" value="Single-stranded right-handed beta-helix, Pectin lyase-like"/>
    <property type="match status" value="1"/>
</dbReference>
<dbReference type="SUPFAM" id="SSF51126">
    <property type="entry name" value="Pectin lyase-like"/>
    <property type="match status" value="1"/>
</dbReference>
<comment type="caution">
    <text evidence="1">The sequence shown here is derived from an EMBL/GenBank/DDBJ whole genome shotgun (WGS) entry which is preliminary data.</text>
</comment>
<evidence type="ECO:0000313" key="1">
    <source>
        <dbReference type="EMBL" id="MBK9797959.1"/>
    </source>
</evidence>
<evidence type="ECO:0008006" key="3">
    <source>
        <dbReference type="Google" id="ProtNLM"/>
    </source>
</evidence>
<dbReference type="InterPro" id="IPR011050">
    <property type="entry name" value="Pectin_lyase_fold/virulence"/>
</dbReference>
<organism evidence="1 2">
    <name type="scientific">Candidatus Geothrix skivensis</name>
    <dbReference type="NCBI Taxonomy" id="2954439"/>
    <lineage>
        <taxon>Bacteria</taxon>
        <taxon>Pseudomonadati</taxon>
        <taxon>Acidobacteriota</taxon>
        <taxon>Holophagae</taxon>
        <taxon>Holophagales</taxon>
        <taxon>Holophagaceae</taxon>
        <taxon>Geothrix</taxon>
    </lineage>
</organism>
<dbReference type="EMBL" id="JADKIO010000012">
    <property type="protein sequence ID" value="MBK9797959.1"/>
    <property type="molecule type" value="Genomic_DNA"/>
</dbReference>
<dbReference type="Proteomes" id="UP000886657">
    <property type="component" value="Unassembled WGS sequence"/>
</dbReference>
<reference evidence="1" key="1">
    <citation type="submission" date="2020-10" db="EMBL/GenBank/DDBJ databases">
        <title>Connecting structure to function with the recovery of over 1000 high-quality activated sludge metagenome-assembled genomes encoding full-length rRNA genes using long-read sequencing.</title>
        <authorList>
            <person name="Singleton C.M."/>
            <person name="Petriglieri F."/>
            <person name="Kristensen J.M."/>
            <person name="Kirkegaard R.H."/>
            <person name="Michaelsen T.Y."/>
            <person name="Andersen M.H."/>
            <person name="Karst S.M."/>
            <person name="Dueholm M.S."/>
            <person name="Nielsen P.H."/>
            <person name="Albertsen M."/>
        </authorList>
    </citation>
    <scope>NUCLEOTIDE SEQUENCE</scope>
    <source>
        <strain evidence="1">Skiv_18-Q3-R9-52_MAXAC.067</strain>
    </source>
</reference>
<accession>A0A9D7XMV8</accession>
<evidence type="ECO:0000313" key="2">
    <source>
        <dbReference type="Proteomes" id="UP000886657"/>
    </source>
</evidence>
<name>A0A9D7XMV8_9BACT</name>
<dbReference type="AlphaFoldDB" id="A0A9D7XMV8"/>
<sequence length="318" mass="33484">LPMLTLRNCFVAQGKGPALWHANDRRLNANGGLWCALIEHNTLMGGLRLDGSGDSNIIRGNRISGTGLGLDIDLVDGASLLTVSDNNITTTGGAIRIRNARRFDILSNNCEQVVPGGIEGAMFSLSGTRGSLSSGRIAYNHLGAFTHSGIQASIRATNCEFLVIEHNTLLPASGRTIGIELVATKDVMIGRNTFGVGSPHHVQDGGTGTMGVTRELLLHSVWSAGGLTESRPSCRKTAEGMVHLWGVAKAIGSNRRAELAQLPPGFRPAKILRFRTADAEVSISPSGVLTVVQGGESLVRLDGITFLAAEGNANVAVY</sequence>
<protein>
    <recommendedName>
        <fullName evidence="3">Right handed beta helix domain-containing protein</fullName>
    </recommendedName>
</protein>
<feature type="non-terminal residue" evidence="1">
    <location>
        <position position="1"/>
    </location>
</feature>
<proteinExistence type="predicted"/>